<name>A0A2U1J3X1_SMIAN</name>
<keyword evidence="2" id="KW-1185">Reference proteome</keyword>
<organism evidence="1 2">
    <name type="scientific">Smittium angustum</name>
    <dbReference type="NCBI Taxonomy" id="133377"/>
    <lineage>
        <taxon>Eukaryota</taxon>
        <taxon>Fungi</taxon>
        <taxon>Fungi incertae sedis</taxon>
        <taxon>Zoopagomycota</taxon>
        <taxon>Kickxellomycotina</taxon>
        <taxon>Harpellomycetes</taxon>
        <taxon>Harpellales</taxon>
        <taxon>Legeriomycetaceae</taxon>
        <taxon>Smittium</taxon>
    </lineage>
</organism>
<evidence type="ECO:0000313" key="1">
    <source>
        <dbReference type="EMBL" id="PVZ99760.1"/>
    </source>
</evidence>
<reference evidence="1 2" key="1">
    <citation type="journal article" date="2018" name="MBio">
        <title>Comparative Genomics Reveals the Core Gene Toolbox for the Fungus-Insect Symbiosis.</title>
        <authorList>
            <person name="Wang Y."/>
            <person name="Stata M."/>
            <person name="Wang W."/>
            <person name="Stajich J.E."/>
            <person name="White M.M."/>
            <person name="Moncalvo J.M."/>
        </authorList>
    </citation>
    <scope>NUCLEOTIDE SEQUENCE [LARGE SCALE GENOMIC DNA]</scope>
    <source>
        <strain evidence="1 2">AUS-126-30</strain>
    </source>
</reference>
<evidence type="ECO:0008006" key="3">
    <source>
        <dbReference type="Google" id="ProtNLM"/>
    </source>
</evidence>
<comment type="caution">
    <text evidence="1">The sequence shown here is derived from an EMBL/GenBank/DDBJ whole genome shotgun (WGS) entry which is preliminary data.</text>
</comment>
<dbReference type="Proteomes" id="UP000245591">
    <property type="component" value="Unassembled WGS sequence"/>
</dbReference>
<protein>
    <recommendedName>
        <fullName evidence="3">Telomeric single stranded DNA binding POT1/Cdc13 domain-containing protein</fullName>
    </recommendedName>
</protein>
<proteinExistence type="predicted"/>
<dbReference type="EMBL" id="MBFU01000389">
    <property type="protein sequence ID" value="PVZ99760.1"/>
    <property type="molecule type" value="Genomic_DNA"/>
</dbReference>
<dbReference type="Gene3D" id="2.40.50.140">
    <property type="entry name" value="Nucleic acid-binding proteins"/>
    <property type="match status" value="1"/>
</dbReference>
<dbReference type="InterPro" id="IPR012340">
    <property type="entry name" value="NA-bd_OB-fold"/>
</dbReference>
<evidence type="ECO:0000313" key="2">
    <source>
        <dbReference type="Proteomes" id="UP000245591"/>
    </source>
</evidence>
<accession>A0A2U1J3X1</accession>
<dbReference type="AlphaFoldDB" id="A0A2U1J3X1"/>
<dbReference type="SUPFAM" id="SSF50249">
    <property type="entry name" value="Nucleic acid-binding proteins"/>
    <property type="match status" value="1"/>
</dbReference>
<sequence length="573" mass="66573">MNNISTETMNKEYENLLRDHNLSRIELVSKNTIMDIAGIVEHFTFPKPTRTLDYCMSIVLKTPGSDLNTTIRLFYSNMTRFPQNLSIGCVFVSVKVKAMEKWGNKYQAFGTAYSNFLVYKESDTTLDHQYQFYRKVVKYLFEWNRNNTINSVHNFSRNETKTHTYININSAMNKNWIQITPEQNVNIINETKPLSSIIYTNHETKTLSGNSHTNNEINPPSNNTFTKNIVNAEYNKLEYYPSNKFIIAGILDSFDKYTQDPGFCCLFLKLVRFAILNHILIKPWQPNQNEGDGGVFSHIDIYRNFSSLIEQIEGSNTFRKVELENVDDKDNETITCILQGTEKDINKFIENLSLNCYLSLKNFEIVKIPFVKQKYAMQTTCFSENKSPNITILKKSDMLYPLVSSFTPTNDPSSNKSFKSISIYTDSKYDFVCYAKIKEMLESKQSVSIFRLTAFLERIYPEEKESSIKLCCEECGYMQNISFCRSRDLDIQKCIKCGFNLSYNFTMVLWLNDGYDLIPVQVQSPEFENLVGNRNKISNKTEALDIVDKVYDRFENLQLFSLYNQQKNSSTSY</sequence>
<gene>
    <name evidence="1" type="ORF">BB558_004205</name>
</gene>